<dbReference type="VEuPathDB" id="FungiDB:LEMA_uP010170.1"/>
<dbReference type="InParanoid" id="E5ACM8"/>
<keyword evidence="2" id="KW-1185">Reference proteome</keyword>
<dbReference type="HOGENOM" id="CLU_3207780_0_0_1"/>
<proteinExistence type="predicted"/>
<organism evidence="1 2">
    <name type="scientific">Leptosphaeria maculans (strain JN3 / isolate v23.1.3 / race Av1-4-5-6-7-8)</name>
    <name type="common">Blackleg fungus</name>
    <name type="synonym">Phoma lingam</name>
    <dbReference type="NCBI Taxonomy" id="985895"/>
    <lineage>
        <taxon>Eukaryota</taxon>
        <taxon>Fungi</taxon>
        <taxon>Dikarya</taxon>
        <taxon>Ascomycota</taxon>
        <taxon>Pezizomycotina</taxon>
        <taxon>Dothideomycetes</taxon>
        <taxon>Pleosporomycetidae</taxon>
        <taxon>Pleosporales</taxon>
        <taxon>Pleosporineae</taxon>
        <taxon>Leptosphaeriaceae</taxon>
        <taxon>Plenodomus</taxon>
        <taxon>Plenodomus lingam/Leptosphaeria maculans species complex</taxon>
    </lineage>
</organism>
<evidence type="ECO:0000313" key="1">
    <source>
        <dbReference type="EMBL" id="CBY02230.1"/>
    </source>
</evidence>
<dbReference type="AlphaFoldDB" id="E5ACM8"/>
<gene>
    <name evidence="1" type="ORF">LEMA_uP010170.1</name>
</gene>
<reference evidence="2" key="1">
    <citation type="journal article" date="2011" name="Nat. Commun.">
        <title>Effector diversification within compartments of the Leptosphaeria maculans genome affected by Repeat-Induced Point mutations.</title>
        <authorList>
            <person name="Rouxel T."/>
            <person name="Grandaubert J."/>
            <person name="Hane J.K."/>
            <person name="Hoede C."/>
            <person name="van de Wouw A.P."/>
            <person name="Couloux A."/>
            <person name="Dominguez V."/>
            <person name="Anthouard V."/>
            <person name="Bally P."/>
            <person name="Bourras S."/>
            <person name="Cozijnsen A.J."/>
            <person name="Ciuffetti L.M."/>
            <person name="Degrave A."/>
            <person name="Dilmaghani A."/>
            <person name="Duret L."/>
            <person name="Fudal I."/>
            <person name="Goodwin S.B."/>
            <person name="Gout L."/>
            <person name="Glaser N."/>
            <person name="Linglin J."/>
            <person name="Kema G.H.J."/>
            <person name="Lapalu N."/>
            <person name="Lawrence C.B."/>
            <person name="May K."/>
            <person name="Meyer M."/>
            <person name="Ollivier B."/>
            <person name="Poulain J."/>
            <person name="Schoch C.L."/>
            <person name="Simon A."/>
            <person name="Spatafora J.W."/>
            <person name="Stachowiak A."/>
            <person name="Turgeon B.G."/>
            <person name="Tyler B.M."/>
            <person name="Vincent D."/>
            <person name="Weissenbach J."/>
            <person name="Amselem J."/>
            <person name="Quesneville H."/>
            <person name="Oliver R.P."/>
            <person name="Wincker P."/>
            <person name="Balesdent M.-H."/>
            <person name="Howlett B.J."/>
        </authorList>
    </citation>
    <scope>NUCLEOTIDE SEQUENCE [LARGE SCALE GENOMIC DNA]</scope>
    <source>
        <strain evidence="2">JN3 / isolate v23.1.3 / race Av1-4-5-6-7-8</strain>
    </source>
</reference>
<sequence>MPQPSWRSPAIAGKAWWLESGEIDDPCMEHEDLEFIKAAWARQRR</sequence>
<dbReference type="Proteomes" id="UP000002668">
    <property type="component" value="Genome"/>
</dbReference>
<accession>E5ACM8</accession>
<protein>
    <submittedName>
        <fullName evidence="1">Predicted protein</fullName>
    </submittedName>
</protein>
<dbReference type="EMBL" id="FP929139">
    <property type="protein sequence ID" value="CBY02230.1"/>
    <property type="molecule type" value="Genomic_DNA"/>
</dbReference>
<name>E5ACM8_LEPMJ</name>
<evidence type="ECO:0000313" key="2">
    <source>
        <dbReference type="Proteomes" id="UP000002668"/>
    </source>
</evidence>